<evidence type="ECO:0000313" key="4">
    <source>
        <dbReference type="Proteomes" id="UP000184396"/>
    </source>
</evidence>
<dbReference type="RefSeq" id="WP_019386418.1">
    <property type="nucleotide sequence ID" value="NZ_ALIH01000002.1"/>
</dbReference>
<gene>
    <name evidence="3" type="ORF">SAMN05216261_2062</name>
</gene>
<reference evidence="3 4" key="1">
    <citation type="submission" date="2016-11" db="EMBL/GenBank/DDBJ databases">
        <authorList>
            <person name="Jaros S."/>
            <person name="Januszkiewicz K."/>
            <person name="Wedrychowicz H."/>
        </authorList>
    </citation>
    <scope>NUCLEOTIDE SEQUENCE [LARGE SCALE GENOMIC DNA]</scope>
    <source>
        <strain evidence="3 4">CGMCC 1.12213</strain>
    </source>
</reference>
<feature type="domain" description="SnoaL-like" evidence="2">
    <location>
        <begin position="48"/>
        <end position="164"/>
    </location>
</feature>
<dbReference type="SUPFAM" id="SSF54427">
    <property type="entry name" value="NTF2-like"/>
    <property type="match status" value="1"/>
</dbReference>
<keyword evidence="1" id="KW-0732">Signal</keyword>
<feature type="chain" id="PRO_5009917152" evidence="1">
    <location>
        <begin position="23"/>
        <end position="173"/>
    </location>
</feature>
<name>A0A1M6EMR9_9FLAO</name>
<evidence type="ECO:0000256" key="1">
    <source>
        <dbReference type="SAM" id="SignalP"/>
    </source>
</evidence>
<dbReference type="OrthoDB" id="1177502at2"/>
<protein>
    <submittedName>
        <fullName evidence="3">SnoaL-like domain-containing protein</fullName>
    </submittedName>
</protein>
<accession>A0A1M6EMR9</accession>
<dbReference type="Proteomes" id="UP000184396">
    <property type="component" value="Unassembled WGS sequence"/>
</dbReference>
<dbReference type="Pfam" id="PF13474">
    <property type="entry name" value="SnoaL_3"/>
    <property type="match status" value="1"/>
</dbReference>
<organism evidence="3 4">
    <name type="scientific">Algibacter luteus</name>
    <dbReference type="NCBI Taxonomy" id="1178825"/>
    <lineage>
        <taxon>Bacteria</taxon>
        <taxon>Pseudomonadati</taxon>
        <taxon>Bacteroidota</taxon>
        <taxon>Flavobacteriia</taxon>
        <taxon>Flavobacteriales</taxon>
        <taxon>Flavobacteriaceae</taxon>
        <taxon>Algibacter</taxon>
    </lineage>
</organism>
<dbReference type="Gene3D" id="3.10.450.50">
    <property type="match status" value="1"/>
</dbReference>
<proteinExistence type="predicted"/>
<dbReference type="eggNOG" id="ENOG502ZJZW">
    <property type="taxonomic scope" value="Bacteria"/>
</dbReference>
<dbReference type="InterPro" id="IPR032710">
    <property type="entry name" value="NTF2-like_dom_sf"/>
</dbReference>
<feature type="signal peptide" evidence="1">
    <location>
        <begin position="1"/>
        <end position="22"/>
    </location>
</feature>
<dbReference type="EMBL" id="FQYK01000004">
    <property type="protein sequence ID" value="SHI86845.1"/>
    <property type="molecule type" value="Genomic_DNA"/>
</dbReference>
<keyword evidence="4" id="KW-1185">Reference proteome</keyword>
<evidence type="ECO:0000259" key="2">
    <source>
        <dbReference type="Pfam" id="PF13474"/>
    </source>
</evidence>
<evidence type="ECO:0000313" key="3">
    <source>
        <dbReference type="EMBL" id="SHI86845.1"/>
    </source>
</evidence>
<dbReference type="InterPro" id="IPR037401">
    <property type="entry name" value="SnoaL-like"/>
</dbReference>
<dbReference type="AlphaFoldDB" id="A0A1M6EMR9"/>
<sequence>MKSRTLVMMLILLALAITNCKQTDKAMVVETPVDLLNEPFPEAQEAVKLTMDSILQSVKDGDLDKLISFHAYGPKFTEFKNGEPRNDGAENEKFERGVFGSVTEVVKFDVNDMKIAVFDNVANVTMHTDFHLKFGEDLAVVNEQMTLLFLNTDKGWRIVHEHHSELKQPEAAE</sequence>